<feature type="compositionally biased region" description="Basic and acidic residues" evidence="3">
    <location>
        <begin position="182"/>
        <end position="198"/>
    </location>
</feature>
<reference evidence="5" key="2">
    <citation type="submission" date="2022-06" db="UniProtKB">
        <authorList>
            <consortium name="EnsemblMetazoa"/>
        </authorList>
    </citation>
    <scope>IDENTIFICATION</scope>
    <source>
        <strain evidence="5">DF5081</strain>
    </source>
</reference>
<dbReference type="InterPro" id="IPR049566">
    <property type="entry name" value="WDR59_RTC1-like_RING_Znf"/>
</dbReference>
<protein>
    <recommendedName>
        <fullName evidence="4">WDR59/RTC1-like RING zinc finger domain-containing protein</fullName>
    </recommendedName>
</protein>
<accession>A0A8R1IKC7</accession>
<keyword evidence="2" id="KW-0677">Repeat</keyword>
<feature type="region of interest" description="Disordered" evidence="3">
    <location>
        <begin position="165"/>
        <end position="200"/>
    </location>
</feature>
<name>A0A8R1IKC7_CAEJA</name>
<dbReference type="Pfam" id="PF17120">
    <property type="entry name" value="zf-RING_16"/>
    <property type="match status" value="1"/>
</dbReference>
<evidence type="ECO:0000256" key="1">
    <source>
        <dbReference type="ARBA" id="ARBA00022574"/>
    </source>
</evidence>
<dbReference type="GO" id="GO:0016239">
    <property type="term" value="P:positive regulation of macroautophagy"/>
    <property type="evidence" value="ECO:0007669"/>
    <property type="project" value="TreeGrafter"/>
</dbReference>
<dbReference type="GO" id="GO:0061700">
    <property type="term" value="C:GATOR2 complex"/>
    <property type="evidence" value="ECO:0007669"/>
    <property type="project" value="TreeGrafter"/>
</dbReference>
<dbReference type="Proteomes" id="UP000005237">
    <property type="component" value="Unassembled WGS sequence"/>
</dbReference>
<keyword evidence="6" id="KW-1185">Reference proteome</keyword>
<evidence type="ECO:0000259" key="4">
    <source>
        <dbReference type="Pfam" id="PF17120"/>
    </source>
</evidence>
<evidence type="ECO:0000256" key="2">
    <source>
        <dbReference type="ARBA" id="ARBA00022737"/>
    </source>
</evidence>
<dbReference type="GO" id="GO:1904263">
    <property type="term" value="P:positive regulation of TORC1 signaling"/>
    <property type="evidence" value="ECO:0007669"/>
    <property type="project" value="TreeGrafter"/>
</dbReference>
<evidence type="ECO:0000256" key="3">
    <source>
        <dbReference type="SAM" id="MobiDB-lite"/>
    </source>
</evidence>
<dbReference type="GO" id="GO:0005774">
    <property type="term" value="C:vacuolar membrane"/>
    <property type="evidence" value="ECO:0007669"/>
    <property type="project" value="TreeGrafter"/>
</dbReference>
<dbReference type="GO" id="GO:0005829">
    <property type="term" value="C:cytosol"/>
    <property type="evidence" value="ECO:0007669"/>
    <property type="project" value="TreeGrafter"/>
</dbReference>
<dbReference type="PANTHER" id="PTHR46200:SF1">
    <property type="entry name" value="GATOR COMPLEX PROTEIN WDR24"/>
    <property type="match status" value="1"/>
</dbReference>
<dbReference type="AlphaFoldDB" id="A0A8R1IKC7"/>
<proteinExistence type="predicted"/>
<organism evidence="5 6">
    <name type="scientific">Caenorhabditis japonica</name>
    <dbReference type="NCBI Taxonomy" id="281687"/>
    <lineage>
        <taxon>Eukaryota</taxon>
        <taxon>Metazoa</taxon>
        <taxon>Ecdysozoa</taxon>
        <taxon>Nematoda</taxon>
        <taxon>Chromadorea</taxon>
        <taxon>Rhabditida</taxon>
        <taxon>Rhabditina</taxon>
        <taxon>Rhabditomorpha</taxon>
        <taxon>Rhabditoidea</taxon>
        <taxon>Rhabditidae</taxon>
        <taxon>Peloderinae</taxon>
        <taxon>Caenorhabditis</taxon>
    </lineage>
</organism>
<sequence>MLEIYRLLHYHAQQGDMQTCATISMVCGKRLFDEVDPYTVNGWIQCYMEMLNSLELFMVCAKIRKYCPLESISSVSRENTTIQLAHADCNAMVVNGRCTKCEKAAESDCTVCRFPIVGMMYQCNICGHSMHTNHAFEWFQKTTECAFVGCPCTCGRNKWPDVERTFVPNDDKTRHHRKYDHSKHEEEPEPINAEKTEEQASPPFARLWHSESGLFKSVTFRNIFLQ</sequence>
<evidence type="ECO:0000313" key="5">
    <source>
        <dbReference type="EnsemblMetazoa" id="CJA36669.1"/>
    </source>
</evidence>
<evidence type="ECO:0000313" key="6">
    <source>
        <dbReference type="Proteomes" id="UP000005237"/>
    </source>
</evidence>
<dbReference type="EnsemblMetazoa" id="CJA36669.1">
    <property type="protein sequence ID" value="CJA36669.1"/>
    <property type="gene ID" value="WBGene00212516"/>
</dbReference>
<feature type="domain" description="WDR59/RTC1-like RING zinc finger" evidence="4">
    <location>
        <begin position="106"/>
        <end position="156"/>
    </location>
</feature>
<reference evidence="6" key="1">
    <citation type="submission" date="2010-08" db="EMBL/GenBank/DDBJ databases">
        <authorList>
            <consortium name="Caenorhabditis japonica Sequencing Consortium"/>
            <person name="Wilson R.K."/>
        </authorList>
    </citation>
    <scope>NUCLEOTIDE SEQUENCE [LARGE SCALE GENOMIC DNA]</scope>
    <source>
        <strain evidence="6">DF5081</strain>
    </source>
</reference>
<dbReference type="InterPro" id="IPR037590">
    <property type="entry name" value="WDR24"/>
</dbReference>
<keyword evidence="1" id="KW-0853">WD repeat</keyword>
<dbReference type="PANTHER" id="PTHR46200">
    <property type="entry name" value="GATOR COMPLEX PROTEIN WDR24"/>
    <property type="match status" value="1"/>
</dbReference>